<comment type="caution">
    <text evidence="1">The sequence shown here is derived from an EMBL/GenBank/DDBJ whole genome shotgun (WGS) entry which is preliminary data.</text>
</comment>
<proteinExistence type="predicted"/>
<evidence type="ECO:0000313" key="2">
    <source>
        <dbReference type="Proteomes" id="UP000759103"/>
    </source>
</evidence>
<evidence type="ECO:0000313" key="1">
    <source>
        <dbReference type="EMBL" id="MBW6532136.1"/>
    </source>
</evidence>
<gene>
    <name evidence="1" type="ORF">KZ820_15450</name>
</gene>
<reference evidence="1 2" key="1">
    <citation type="submission" date="2021-07" db="EMBL/GenBank/DDBJ databases">
        <title>Sphingomonas sp.</title>
        <authorList>
            <person name="Feng G."/>
            <person name="Li J."/>
            <person name="Pan M."/>
        </authorList>
    </citation>
    <scope>NUCLEOTIDE SEQUENCE [LARGE SCALE GENOMIC DNA]</scope>
    <source>
        <strain evidence="1 2">RRHST34</strain>
    </source>
</reference>
<dbReference type="EMBL" id="JAHXZN010000006">
    <property type="protein sequence ID" value="MBW6532136.1"/>
    <property type="molecule type" value="Genomic_DNA"/>
</dbReference>
<name>A0ABS7BRD5_9SPHN</name>
<accession>A0ABS7BRD5</accession>
<organism evidence="1 2">
    <name type="scientific">Sphingomonas citri</name>
    <dbReference type="NCBI Taxonomy" id="2862499"/>
    <lineage>
        <taxon>Bacteria</taxon>
        <taxon>Pseudomonadati</taxon>
        <taxon>Pseudomonadota</taxon>
        <taxon>Alphaproteobacteria</taxon>
        <taxon>Sphingomonadales</taxon>
        <taxon>Sphingomonadaceae</taxon>
        <taxon>Sphingomonas</taxon>
    </lineage>
</organism>
<keyword evidence="2" id="KW-1185">Reference proteome</keyword>
<sequence length="71" mass="7973">MNVDVLGQSMAEQLEQILWTARSAGSSLIVSRSQHPDTIGMMMREGLVRERLGHLVLTPKGHARRRECAPY</sequence>
<protein>
    <submittedName>
        <fullName evidence="1">Uncharacterized protein</fullName>
    </submittedName>
</protein>
<dbReference type="Proteomes" id="UP000759103">
    <property type="component" value="Unassembled WGS sequence"/>
</dbReference>